<dbReference type="SMART" id="SM00320">
    <property type="entry name" value="WD40"/>
    <property type="match status" value="5"/>
</dbReference>
<evidence type="ECO:0000256" key="2">
    <source>
        <dbReference type="ARBA" id="ARBA00022737"/>
    </source>
</evidence>
<dbReference type="EMBL" id="ASPP01001175">
    <property type="protein sequence ID" value="ETO35903.1"/>
    <property type="molecule type" value="Genomic_DNA"/>
</dbReference>
<evidence type="ECO:0000313" key="4">
    <source>
        <dbReference type="EMBL" id="ETO35903.1"/>
    </source>
</evidence>
<dbReference type="PRINTS" id="PR00320">
    <property type="entry name" value="GPROTEINBRPT"/>
</dbReference>
<dbReference type="InterPro" id="IPR015943">
    <property type="entry name" value="WD40/YVTN_repeat-like_dom_sf"/>
</dbReference>
<dbReference type="InterPro" id="IPR036322">
    <property type="entry name" value="WD40_repeat_dom_sf"/>
</dbReference>
<dbReference type="SUPFAM" id="SSF50978">
    <property type="entry name" value="WD40 repeat-like"/>
    <property type="match status" value="1"/>
</dbReference>
<feature type="repeat" description="WD" evidence="3">
    <location>
        <begin position="39"/>
        <end position="64"/>
    </location>
</feature>
<dbReference type="GO" id="GO:1990234">
    <property type="term" value="C:transferase complex"/>
    <property type="evidence" value="ECO:0007669"/>
    <property type="project" value="UniProtKB-ARBA"/>
</dbReference>
<keyword evidence="2" id="KW-0677">Repeat</keyword>
<comment type="caution">
    <text evidence="4">The sequence shown here is derived from an EMBL/GenBank/DDBJ whole genome shotgun (WGS) entry which is preliminary data.</text>
</comment>
<evidence type="ECO:0000256" key="1">
    <source>
        <dbReference type="ARBA" id="ARBA00022574"/>
    </source>
</evidence>
<dbReference type="OrthoDB" id="9890280at2759"/>
<organism evidence="4 5">
    <name type="scientific">Reticulomyxa filosa</name>
    <dbReference type="NCBI Taxonomy" id="46433"/>
    <lineage>
        <taxon>Eukaryota</taxon>
        <taxon>Sar</taxon>
        <taxon>Rhizaria</taxon>
        <taxon>Retaria</taxon>
        <taxon>Foraminifera</taxon>
        <taxon>Monothalamids</taxon>
        <taxon>Reticulomyxidae</taxon>
        <taxon>Reticulomyxa</taxon>
    </lineage>
</organism>
<proteinExistence type="predicted"/>
<dbReference type="Proteomes" id="UP000023152">
    <property type="component" value="Unassembled WGS sequence"/>
</dbReference>
<name>X6PCU4_RETFI</name>
<dbReference type="Gene3D" id="2.130.10.10">
    <property type="entry name" value="YVTN repeat-like/Quinoprotein amine dehydrogenase"/>
    <property type="match status" value="2"/>
</dbReference>
<sequence length="281" mass="32118">MVLCGILIIRYSMIVNSFVPDQKMKLFVYGMLITTNLPSNVICSSSHDSTIRFWDFKDNQQLQIFKHSDHVGGIEFSQFTGSRYLCFGSYNNTINLLDIEIPKSFHVFNGHENYVWCIDISPLQSNNENDNKINNIGVIGGNGYTICSGSTDRTTSIWDIETTKQLNIYQGHIDFINSVKYILSTNSIIQWTYTLCTCVEYSLFIKNNIFNPNAICSSSLDHTIHFWDIRSNKNALHVIKCDSIISCLKFIALEKKEKTNNVTYDCNLCYCSDKGSIHIWG</sequence>
<dbReference type="Pfam" id="PF00400">
    <property type="entry name" value="WD40"/>
    <property type="match status" value="2"/>
</dbReference>
<evidence type="ECO:0000313" key="5">
    <source>
        <dbReference type="Proteomes" id="UP000023152"/>
    </source>
</evidence>
<protein>
    <submittedName>
        <fullName evidence="4">WD-40 repeat-containing protein</fullName>
    </submittedName>
</protein>
<dbReference type="InterPro" id="IPR020472">
    <property type="entry name" value="WD40_PAC1"/>
</dbReference>
<dbReference type="PANTHER" id="PTHR22847">
    <property type="entry name" value="WD40 REPEAT PROTEIN"/>
    <property type="match status" value="1"/>
</dbReference>
<dbReference type="InterPro" id="IPR001680">
    <property type="entry name" value="WD40_rpt"/>
</dbReference>
<dbReference type="PANTHER" id="PTHR22847:SF637">
    <property type="entry name" value="WD REPEAT DOMAIN 5B"/>
    <property type="match status" value="1"/>
</dbReference>
<evidence type="ECO:0000256" key="3">
    <source>
        <dbReference type="PROSITE-ProRule" id="PRU00221"/>
    </source>
</evidence>
<reference evidence="4 5" key="1">
    <citation type="journal article" date="2013" name="Curr. Biol.">
        <title>The Genome of the Foraminiferan Reticulomyxa filosa.</title>
        <authorList>
            <person name="Glockner G."/>
            <person name="Hulsmann N."/>
            <person name="Schleicher M."/>
            <person name="Noegel A.A."/>
            <person name="Eichinger L."/>
            <person name="Gallinger C."/>
            <person name="Pawlowski J."/>
            <person name="Sierra R."/>
            <person name="Euteneuer U."/>
            <person name="Pillet L."/>
            <person name="Moustafa A."/>
            <person name="Platzer M."/>
            <person name="Groth M."/>
            <person name="Szafranski K."/>
            <person name="Schliwa M."/>
        </authorList>
    </citation>
    <scope>NUCLEOTIDE SEQUENCE [LARGE SCALE GENOMIC DNA]</scope>
</reference>
<keyword evidence="5" id="KW-1185">Reference proteome</keyword>
<keyword evidence="1 3" id="KW-0853">WD repeat</keyword>
<dbReference type="PROSITE" id="PS50082">
    <property type="entry name" value="WD_REPEATS_2"/>
    <property type="match status" value="2"/>
</dbReference>
<feature type="repeat" description="WD" evidence="3">
    <location>
        <begin position="142"/>
        <end position="168"/>
    </location>
</feature>
<dbReference type="AlphaFoldDB" id="X6PCU4"/>
<gene>
    <name evidence="4" type="ORF">RFI_01156</name>
</gene>
<accession>X6PCU4</accession>